<gene>
    <name evidence="2" type="ORF">D2V07_10030</name>
</gene>
<dbReference type="InterPro" id="IPR050639">
    <property type="entry name" value="SSR_resolvase"/>
</dbReference>
<evidence type="ECO:0000313" key="2">
    <source>
        <dbReference type="EMBL" id="RIV85673.1"/>
    </source>
</evidence>
<dbReference type="GO" id="GO:0003677">
    <property type="term" value="F:DNA binding"/>
    <property type="evidence" value="ECO:0007669"/>
    <property type="project" value="InterPro"/>
</dbReference>
<evidence type="ECO:0000259" key="1">
    <source>
        <dbReference type="SMART" id="SM00857"/>
    </source>
</evidence>
<dbReference type="GO" id="GO:0000150">
    <property type="term" value="F:DNA strand exchange activity"/>
    <property type="evidence" value="ECO:0007669"/>
    <property type="project" value="InterPro"/>
</dbReference>
<dbReference type="SMART" id="SM00857">
    <property type="entry name" value="Resolvase"/>
    <property type="match status" value="1"/>
</dbReference>
<sequence>MNSVFWQAAQWSLLPGDLDDDGISGTLERPALQQLLANISAGKIGIVVVYEVDPFTRSPLDFTKPVEIMNKVKVSLVSVTKSFDATNSTGRLTLDTLLSLVQFERDGMLISAEGAVVPQLVSDLRPLCAPNSAKESEAAIL</sequence>
<dbReference type="CDD" id="cd03768">
    <property type="entry name" value="SR_ResInv"/>
    <property type="match status" value="1"/>
</dbReference>
<dbReference type="InterPro" id="IPR006119">
    <property type="entry name" value="Resolv_N"/>
</dbReference>
<dbReference type="EMBL" id="QXFL01000004">
    <property type="protein sequence ID" value="RIV85673.1"/>
    <property type="molecule type" value="Genomic_DNA"/>
</dbReference>
<proteinExistence type="predicted"/>
<name>A0A418NRG5_9SPHN</name>
<dbReference type="InterPro" id="IPR036162">
    <property type="entry name" value="Resolvase-like_N_sf"/>
</dbReference>
<reference evidence="2 3" key="1">
    <citation type="submission" date="2018-08" db="EMBL/GenBank/DDBJ databases">
        <title>Erythrobacter zhengii sp.nov., a bacterium isolated from deep-sea sediment.</title>
        <authorList>
            <person name="Fang C."/>
            <person name="Wu Y.-H."/>
            <person name="Sun C."/>
            <person name="Wang H."/>
            <person name="Cheng H."/>
            <person name="Meng F.-X."/>
            <person name="Wang C.-S."/>
            <person name="Xu X.-W."/>
        </authorList>
    </citation>
    <scope>NUCLEOTIDE SEQUENCE [LARGE SCALE GENOMIC DNA]</scope>
    <source>
        <strain evidence="2 3">V18</strain>
    </source>
</reference>
<dbReference type="Pfam" id="PF00239">
    <property type="entry name" value="Resolvase"/>
    <property type="match status" value="1"/>
</dbReference>
<evidence type="ECO:0000313" key="3">
    <source>
        <dbReference type="Proteomes" id="UP000286576"/>
    </source>
</evidence>
<protein>
    <submittedName>
        <fullName evidence="2">Recombinase family protein</fullName>
    </submittedName>
</protein>
<dbReference type="AlphaFoldDB" id="A0A418NRG5"/>
<feature type="domain" description="Resolvase/invertase-type recombinase catalytic" evidence="1">
    <location>
        <begin position="3"/>
        <end position="116"/>
    </location>
</feature>
<dbReference type="SUPFAM" id="SSF53041">
    <property type="entry name" value="Resolvase-like"/>
    <property type="match status" value="1"/>
</dbReference>
<keyword evidence="3" id="KW-1185">Reference proteome</keyword>
<dbReference type="PANTHER" id="PTHR30461:SF23">
    <property type="entry name" value="DNA RECOMBINASE-RELATED"/>
    <property type="match status" value="1"/>
</dbReference>
<accession>A0A418NRG5</accession>
<comment type="caution">
    <text evidence="2">The sequence shown here is derived from an EMBL/GenBank/DDBJ whole genome shotgun (WGS) entry which is preliminary data.</text>
</comment>
<dbReference type="PANTHER" id="PTHR30461">
    <property type="entry name" value="DNA-INVERTASE FROM LAMBDOID PROPHAGE"/>
    <property type="match status" value="1"/>
</dbReference>
<organism evidence="2 3">
    <name type="scientific">Aurantiacibacter zhengii</name>
    <dbReference type="NCBI Taxonomy" id="2307003"/>
    <lineage>
        <taxon>Bacteria</taxon>
        <taxon>Pseudomonadati</taxon>
        <taxon>Pseudomonadota</taxon>
        <taxon>Alphaproteobacteria</taxon>
        <taxon>Sphingomonadales</taxon>
        <taxon>Erythrobacteraceae</taxon>
        <taxon>Aurantiacibacter</taxon>
    </lineage>
</organism>
<dbReference type="Gene3D" id="3.40.50.1390">
    <property type="entry name" value="Resolvase, N-terminal catalytic domain"/>
    <property type="match status" value="1"/>
</dbReference>
<dbReference type="OrthoDB" id="7277848at2"/>
<dbReference type="Proteomes" id="UP000286576">
    <property type="component" value="Unassembled WGS sequence"/>
</dbReference>